<evidence type="ECO:0000313" key="1">
    <source>
        <dbReference type="EMBL" id="KAK7323598.1"/>
    </source>
</evidence>
<evidence type="ECO:0000313" key="2">
    <source>
        <dbReference type="Proteomes" id="UP001367508"/>
    </source>
</evidence>
<dbReference type="EMBL" id="JAYMYQ010000006">
    <property type="protein sequence ID" value="KAK7323598.1"/>
    <property type="molecule type" value="Genomic_DNA"/>
</dbReference>
<proteinExistence type="predicted"/>
<accession>A0AAN9QA68</accession>
<comment type="caution">
    <text evidence="1">The sequence shown here is derived from an EMBL/GenBank/DDBJ whole genome shotgun (WGS) entry which is preliminary data.</text>
</comment>
<reference evidence="1 2" key="1">
    <citation type="submission" date="2024-01" db="EMBL/GenBank/DDBJ databases">
        <title>The genomes of 5 underutilized Papilionoideae crops provide insights into root nodulation and disease resistanc.</title>
        <authorList>
            <person name="Jiang F."/>
        </authorList>
    </citation>
    <scope>NUCLEOTIDE SEQUENCE [LARGE SCALE GENOMIC DNA]</scope>
    <source>
        <strain evidence="1">LVBAO_FW01</strain>
        <tissue evidence="1">Leaves</tissue>
    </source>
</reference>
<protein>
    <submittedName>
        <fullName evidence="1">Uncharacterized protein</fullName>
    </submittedName>
</protein>
<organism evidence="1 2">
    <name type="scientific">Canavalia gladiata</name>
    <name type="common">Sword bean</name>
    <name type="synonym">Dolichos gladiatus</name>
    <dbReference type="NCBI Taxonomy" id="3824"/>
    <lineage>
        <taxon>Eukaryota</taxon>
        <taxon>Viridiplantae</taxon>
        <taxon>Streptophyta</taxon>
        <taxon>Embryophyta</taxon>
        <taxon>Tracheophyta</taxon>
        <taxon>Spermatophyta</taxon>
        <taxon>Magnoliopsida</taxon>
        <taxon>eudicotyledons</taxon>
        <taxon>Gunneridae</taxon>
        <taxon>Pentapetalae</taxon>
        <taxon>rosids</taxon>
        <taxon>fabids</taxon>
        <taxon>Fabales</taxon>
        <taxon>Fabaceae</taxon>
        <taxon>Papilionoideae</taxon>
        <taxon>50 kb inversion clade</taxon>
        <taxon>NPAAA clade</taxon>
        <taxon>indigoferoid/millettioid clade</taxon>
        <taxon>Phaseoleae</taxon>
        <taxon>Canavalia</taxon>
    </lineage>
</organism>
<dbReference type="AlphaFoldDB" id="A0AAN9QA68"/>
<sequence length="212" mass="23110">MHLALSCDWSFCLENKFHMACFFLSHGQPKQIPYGFLGKYDKRSQLLSSRMLDADETSGRLGLFLVSNALNWGTPRHLPASDLGREDLPCKPGACGADTSSLAGAAPFRHRRPPHCVPRYRWGLLTSKICAAQGIFEAFDSFFKTCSMCIGDKVLLACMGSASSCMPNLGPGHTFDGIRYACWLPPCALAIDPLDKNPFLLKESCALQSGGA</sequence>
<name>A0AAN9QA68_CANGL</name>
<dbReference type="Proteomes" id="UP001367508">
    <property type="component" value="Unassembled WGS sequence"/>
</dbReference>
<keyword evidence="2" id="KW-1185">Reference proteome</keyword>
<gene>
    <name evidence="1" type="ORF">VNO77_27077</name>
</gene>